<dbReference type="GO" id="GO:0050660">
    <property type="term" value="F:flavin adenine dinucleotide binding"/>
    <property type="evidence" value="ECO:0007669"/>
    <property type="project" value="TreeGrafter"/>
</dbReference>
<dbReference type="Pfam" id="PF00205">
    <property type="entry name" value="TPP_enzyme_M"/>
    <property type="match status" value="1"/>
</dbReference>
<accession>A0A1T4WZT5</accession>
<evidence type="ECO:0000313" key="7">
    <source>
        <dbReference type="EMBL" id="SKA82388.1"/>
    </source>
</evidence>
<dbReference type="InterPro" id="IPR011766">
    <property type="entry name" value="TPP_enzyme_TPP-bd"/>
</dbReference>
<gene>
    <name evidence="7" type="ORF">SAMN02745702_02796</name>
</gene>
<dbReference type="GO" id="GO:0009097">
    <property type="term" value="P:isoleucine biosynthetic process"/>
    <property type="evidence" value="ECO:0007669"/>
    <property type="project" value="TreeGrafter"/>
</dbReference>
<dbReference type="GO" id="GO:0005948">
    <property type="term" value="C:acetolactate synthase complex"/>
    <property type="evidence" value="ECO:0007669"/>
    <property type="project" value="TreeGrafter"/>
</dbReference>
<protein>
    <submittedName>
        <fullName evidence="7">Acetolactate synthase-1/2/3 large subunit</fullName>
    </submittedName>
</protein>
<dbReference type="SUPFAM" id="SSF52467">
    <property type="entry name" value="DHS-like NAD/FAD-binding domain"/>
    <property type="match status" value="1"/>
</dbReference>
<feature type="domain" description="Thiamine pyrophosphate enzyme N-terminal TPP-binding" evidence="6">
    <location>
        <begin position="4"/>
        <end position="114"/>
    </location>
</feature>
<dbReference type="SUPFAM" id="SSF52518">
    <property type="entry name" value="Thiamin diphosphate-binding fold (THDP-binding)"/>
    <property type="match status" value="2"/>
</dbReference>
<dbReference type="InterPro" id="IPR045229">
    <property type="entry name" value="TPP_enz"/>
</dbReference>
<dbReference type="GO" id="GO:0009099">
    <property type="term" value="P:L-valine biosynthetic process"/>
    <property type="evidence" value="ECO:0007669"/>
    <property type="project" value="TreeGrafter"/>
</dbReference>
<dbReference type="AlphaFoldDB" id="A0A1T4WZT5"/>
<proteinExistence type="inferred from homology"/>
<dbReference type="CDD" id="cd00568">
    <property type="entry name" value="TPP_enzymes"/>
    <property type="match status" value="1"/>
</dbReference>
<dbReference type="InterPro" id="IPR012001">
    <property type="entry name" value="Thiamin_PyroP_enz_TPP-bd_dom"/>
</dbReference>
<dbReference type="OrthoDB" id="2254214at2"/>
<evidence type="ECO:0000259" key="6">
    <source>
        <dbReference type="Pfam" id="PF02776"/>
    </source>
</evidence>
<keyword evidence="8" id="KW-1185">Reference proteome</keyword>
<reference evidence="7 8" key="1">
    <citation type="submission" date="2017-02" db="EMBL/GenBank/DDBJ databases">
        <authorList>
            <person name="Peterson S.W."/>
        </authorList>
    </citation>
    <scope>NUCLEOTIDE SEQUENCE [LARGE SCALE GENOMIC DNA]</scope>
    <source>
        <strain evidence="7 8">DSM 18034</strain>
    </source>
</reference>
<keyword evidence="2 3" id="KW-0786">Thiamine pyrophosphate</keyword>
<dbReference type="InterPro" id="IPR029061">
    <property type="entry name" value="THDP-binding"/>
</dbReference>
<evidence type="ECO:0000256" key="2">
    <source>
        <dbReference type="ARBA" id="ARBA00023052"/>
    </source>
</evidence>
<dbReference type="PANTHER" id="PTHR18968:SF142">
    <property type="entry name" value="ACETOLACTATE SYNTHASE"/>
    <property type="match status" value="1"/>
</dbReference>
<dbReference type="InterPro" id="IPR012000">
    <property type="entry name" value="Thiamin_PyroP_enz_cen_dom"/>
</dbReference>
<dbReference type="GO" id="GO:0000287">
    <property type="term" value="F:magnesium ion binding"/>
    <property type="evidence" value="ECO:0007669"/>
    <property type="project" value="InterPro"/>
</dbReference>
<dbReference type="Proteomes" id="UP000189733">
    <property type="component" value="Unassembled WGS sequence"/>
</dbReference>
<organism evidence="7 8">
    <name type="scientific">Desulfobaculum bizertense DSM 18034</name>
    <dbReference type="NCBI Taxonomy" id="1121442"/>
    <lineage>
        <taxon>Bacteria</taxon>
        <taxon>Pseudomonadati</taxon>
        <taxon>Thermodesulfobacteriota</taxon>
        <taxon>Desulfovibrionia</taxon>
        <taxon>Desulfovibrionales</taxon>
        <taxon>Desulfovibrionaceae</taxon>
        <taxon>Desulfobaculum</taxon>
    </lineage>
</organism>
<evidence type="ECO:0000259" key="4">
    <source>
        <dbReference type="Pfam" id="PF00205"/>
    </source>
</evidence>
<comment type="similarity">
    <text evidence="1 3">Belongs to the TPP enzyme family.</text>
</comment>
<dbReference type="Gene3D" id="3.40.50.1220">
    <property type="entry name" value="TPP-binding domain"/>
    <property type="match status" value="1"/>
</dbReference>
<dbReference type="PANTHER" id="PTHR18968">
    <property type="entry name" value="THIAMINE PYROPHOSPHATE ENZYMES"/>
    <property type="match status" value="1"/>
</dbReference>
<evidence type="ECO:0000259" key="5">
    <source>
        <dbReference type="Pfam" id="PF02775"/>
    </source>
</evidence>
<evidence type="ECO:0000256" key="3">
    <source>
        <dbReference type="RuleBase" id="RU362132"/>
    </source>
</evidence>
<dbReference type="Pfam" id="PF02776">
    <property type="entry name" value="TPP_enzyme_N"/>
    <property type="match status" value="1"/>
</dbReference>
<dbReference type="FunFam" id="3.40.50.970:FF:000007">
    <property type="entry name" value="Acetolactate synthase"/>
    <property type="match status" value="1"/>
</dbReference>
<sequence>MKTTVSDYVFSRVAAEGVKDIFMVSGGGIMFLCEALGKNKELKYWCNYNEQACAIAAEAYSRTTENIGVCLVTTGPGSTNALSGVAGAWVDSIPLLVISGQVRTGVLADYKTQRQVGPQEINIIPMAKPVTKYAITVMDPLSIRYELEKALYLAQNGRPGPAWINIPLDIQSSLIETDELVGYVPSSNLCPSLINTDISKVIEQLYKATRPVIIGGSGIILAHARKTFQSIVHRTEIPTLLTMSAMDLLDENDPLFQGRLGPAGQRRANFALQNADLVLGLGASLSISSLGFAQGVAPHAYKILVNIDAGDLDKKNISIDHKVLTDVDTFMKKLMAEINTAKIKISHCWKKTCTMWKEKYPPSLPHQLRQKCCVDMFSFSEELSQQMDKTDILVGGNSHDGGLIQFQNHKFKSQQRSLINFCYGAMGWDLPALVGACVASPNRRSILTTGDGSIMFNIHELLFLGFHKCNAKIFISNNDGYMGIIKTQDRFFKGNYVAATKKSGVANPNFKALAKAFGLKYIFLENNEQIREAISKIFSDTEPWICEIKTSQNQQYFKVGSYQKEDGSLASRSLEDMTPLLPPEEIEENMNIFN</sequence>
<name>A0A1T4WZT5_9BACT</name>
<dbReference type="Gene3D" id="3.40.50.970">
    <property type="match status" value="2"/>
</dbReference>
<dbReference type="STRING" id="1121442.SAMN02745702_02796"/>
<dbReference type="Pfam" id="PF02775">
    <property type="entry name" value="TPP_enzyme_C"/>
    <property type="match status" value="1"/>
</dbReference>
<dbReference type="RefSeq" id="WP_078686062.1">
    <property type="nucleotide sequence ID" value="NZ_FUYA01000012.1"/>
</dbReference>
<dbReference type="InterPro" id="IPR029035">
    <property type="entry name" value="DHS-like_NAD/FAD-binding_dom"/>
</dbReference>
<evidence type="ECO:0000256" key="1">
    <source>
        <dbReference type="ARBA" id="ARBA00007812"/>
    </source>
</evidence>
<dbReference type="CDD" id="cd07035">
    <property type="entry name" value="TPP_PYR_POX_like"/>
    <property type="match status" value="1"/>
</dbReference>
<dbReference type="GO" id="GO:0003984">
    <property type="term" value="F:acetolactate synthase activity"/>
    <property type="evidence" value="ECO:0007669"/>
    <property type="project" value="TreeGrafter"/>
</dbReference>
<dbReference type="GO" id="GO:0030976">
    <property type="term" value="F:thiamine pyrophosphate binding"/>
    <property type="evidence" value="ECO:0007669"/>
    <property type="project" value="InterPro"/>
</dbReference>
<dbReference type="EMBL" id="FUYA01000012">
    <property type="protein sequence ID" value="SKA82388.1"/>
    <property type="molecule type" value="Genomic_DNA"/>
</dbReference>
<feature type="domain" description="Thiamine pyrophosphate enzyme central" evidence="4">
    <location>
        <begin position="198"/>
        <end position="334"/>
    </location>
</feature>
<feature type="domain" description="Thiamine pyrophosphate enzyme TPP-binding" evidence="5">
    <location>
        <begin position="405"/>
        <end position="547"/>
    </location>
</feature>
<evidence type="ECO:0000313" key="8">
    <source>
        <dbReference type="Proteomes" id="UP000189733"/>
    </source>
</evidence>